<gene>
    <name evidence="3" type="ORF">G3M58_49165</name>
</gene>
<feature type="compositionally biased region" description="Polar residues" evidence="1">
    <location>
        <begin position="151"/>
        <end position="163"/>
    </location>
</feature>
<evidence type="ECO:0000256" key="1">
    <source>
        <dbReference type="SAM" id="MobiDB-lite"/>
    </source>
</evidence>
<dbReference type="Pfam" id="PF10708">
    <property type="entry name" value="DUF2510"/>
    <property type="match status" value="1"/>
</dbReference>
<protein>
    <submittedName>
        <fullName evidence="3">DUF2510 domain-containing protein</fullName>
    </submittedName>
</protein>
<comment type="caution">
    <text evidence="3">The sequence shown here is derived from an EMBL/GenBank/DDBJ whole genome shotgun (WGS) entry which is preliminary data.</text>
</comment>
<proteinExistence type="predicted"/>
<feature type="compositionally biased region" description="Basic and acidic residues" evidence="1">
    <location>
        <begin position="136"/>
        <end position="150"/>
    </location>
</feature>
<dbReference type="AlphaFoldDB" id="A0A6G3X9S3"/>
<evidence type="ECO:0000259" key="2">
    <source>
        <dbReference type="Pfam" id="PF10708"/>
    </source>
</evidence>
<feature type="domain" description="DUF2510" evidence="2">
    <location>
        <begin position="16"/>
        <end position="46"/>
    </location>
</feature>
<evidence type="ECO:0000313" key="3">
    <source>
        <dbReference type="EMBL" id="NEE14423.1"/>
    </source>
</evidence>
<feature type="non-terminal residue" evidence="3">
    <location>
        <position position="163"/>
    </location>
</feature>
<reference evidence="3" key="1">
    <citation type="submission" date="2020-01" db="EMBL/GenBank/DDBJ databases">
        <title>Insect and environment-associated Actinomycetes.</title>
        <authorList>
            <person name="Currrie C."/>
            <person name="Chevrette M."/>
            <person name="Carlson C."/>
            <person name="Stubbendieck R."/>
            <person name="Wendt-Pienkowski E."/>
        </authorList>
    </citation>
    <scope>NUCLEOTIDE SEQUENCE</scope>
    <source>
        <strain evidence="3">SID7499</strain>
    </source>
</reference>
<accession>A0A6G3X9S3</accession>
<feature type="compositionally biased region" description="Low complexity" evidence="1">
    <location>
        <begin position="117"/>
        <end position="131"/>
    </location>
</feature>
<feature type="region of interest" description="Disordered" evidence="1">
    <location>
        <begin position="1"/>
        <end position="163"/>
    </location>
</feature>
<sequence length="163" mass="16846">MSAPTPAPGDDRPREGYYPDPSIPGYVRYWNGASWVPGTSRPAPQDGESLAPPPGHSGAAASVEETGPHFFDEDPVEEPTAADAQHGSRPEPASAWGADRSRQSGFGGDQDRRVSWGAPQGAQGAAPQGAQSGDPRVARADQRSEGESARTDGTANSAPAGQE</sequence>
<dbReference type="InterPro" id="IPR018929">
    <property type="entry name" value="DUF2510"/>
</dbReference>
<name>A0A6G3X9S3_9ACTN</name>
<dbReference type="EMBL" id="JAAGMN010005041">
    <property type="protein sequence ID" value="NEE14423.1"/>
    <property type="molecule type" value="Genomic_DNA"/>
</dbReference>
<organism evidence="3">
    <name type="scientific">Streptomyces sp. SID7499</name>
    <dbReference type="NCBI Taxonomy" id="2706086"/>
    <lineage>
        <taxon>Bacteria</taxon>
        <taxon>Bacillati</taxon>
        <taxon>Actinomycetota</taxon>
        <taxon>Actinomycetes</taxon>
        <taxon>Kitasatosporales</taxon>
        <taxon>Streptomycetaceae</taxon>
        <taxon>Streptomyces</taxon>
    </lineage>
</organism>